<protein>
    <recommendedName>
        <fullName evidence="4">Kanamycin biosynthetic protein</fullName>
    </recommendedName>
</protein>
<reference evidence="2" key="1">
    <citation type="journal article" date="2014" name="Int. J. Syst. Evol. Microbiol.">
        <title>Complete genome sequence of Corynebacterium casei LMG S-19264T (=DSM 44701T), isolated from a smear-ripened cheese.</title>
        <authorList>
            <consortium name="US DOE Joint Genome Institute (JGI-PGF)"/>
            <person name="Walter F."/>
            <person name="Albersmeier A."/>
            <person name="Kalinowski J."/>
            <person name="Ruckert C."/>
        </authorList>
    </citation>
    <scope>NUCLEOTIDE SEQUENCE</scope>
    <source>
        <strain evidence="2">JCM 4335</strain>
    </source>
</reference>
<accession>A0A918AWT4</accession>
<evidence type="ECO:0008006" key="4">
    <source>
        <dbReference type="Google" id="ProtNLM"/>
    </source>
</evidence>
<dbReference type="AlphaFoldDB" id="A0A918AWT4"/>
<dbReference type="Proteomes" id="UP000654123">
    <property type="component" value="Unassembled WGS sequence"/>
</dbReference>
<reference evidence="2" key="2">
    <citation type="submission" date="2020-09" db="EMBL/GenBank/DDBJ databases">
        <authorList>
            <person name="Sun Q."/>
            <person name="Ohkuma M."/>
        </authorList>
    </citation>
    <scope>NUCLEOTIDE SEQUENCE</scope>
    <source>
        <strain evidence="2">JCM 4335</strain>
    </source>
</reference>
<name>A0A918AWT4_9ACTN</name>
<proteinExistence type="predicted"/>
<dbReference type="InterPro" id="IPR028037">
    <property type="entry name" value="Antitoxin_Rv0909/MT0933"/>
</dbReference>
<organism evidence="2 3">
    <name type="scientific">Streptomyces roseolilacinus</name>
    <dbReference type="NCBI Taxonomy" id="66904"/>
    <lineage>
        <taxon>Bacteria</taxon>
        <taxon>Bacillati</taxon>
        <taxon>Actinomycetota</taxon>
        <taxon>Actinomycetes</taxon>
        <taxon>Kitasatosporales</taxon>
        <taxon>Streptomycetaceae</taxon>
        <taxon>Streptomyces</taxon>
    </lineage>
</organism>
<evidence type="ECO:0000256" key="1">
    <source>
        <dbReference type="SAM" id="MobiDB-lite"/>
    </source>
</evidence>
<evidence type="ECO:0000313" key="3">
    <source>
        <dbReference type="Proteomes" id="UP000654123"/>
    </source>
</evidence>
<gene>
    <name evidence="2" type="ORF">GCM10010249_11370</name>
</gene>
<dbReference type="EMBL" id="BMSV01000002">
    <property type="protein sequence ID" value="GGP95116.1"/>
    <property type="molecule type" value="Genomic_DNA"/>
</dbReference>
<feature type="compositionally biased region" description="Basic and acidic residues" evidence="1">
    <location>
        <begin position="40"/>
        <end position="63"/>
    </location>
</feature>
<evidence type="ECO:0000313" key="2">
    <source>
        <dbReference type="EMBL" id="GGP95116.1"/>
    </source>
</evidence>
<keyword evidence="3" id="KW-1185">Reference proteome</keyword>
<comment type="caution">
    <text evidence="2">The sequence shown here is derived from an EMBL/GenBank/DDBJ whole genome shotgun (WGS) entry which is preliminary data.</text>
</comment>
<sequence length="63" mass="7071">MDKIKSMLKGHEGHAGKGVDKAGDYVDKRTQGRYGGHVDTAQERLKDQLGRDPEQRREPPPQT</sequence>
<feature type="region of interest" description="Disordered" evidence="1">
    <location>
        <begin position="1"/>
        <end position="63"/>
    </location>
</feature>
<dbReference type="Pfam" id="PF14013">
    <property type="entry name" value="MT0933_antitox"/>
    <property type="match status" value="1"/>
</dbReference>
<feature type="compositionally biased region" description="Basic and acidic residues" evidence="1">
    <location>
        <begin position="1"/>
        <end position="30"/>
    </location>
</feature>